<sequence>MATTNKSKASYTFSVIGVSLVLFLLGTMGWIFINGKSLTNVVKENMAVQIDFHDNTREENVAAMKAILDKQPFTKKTRVITKEEALKMQSELEGEDIRNFLGYNPLFASIELNLHNEYVSKDSIEKITLFIEQSNVVARVTYPKTIVSQMTANLRKISIVLAIMSVILILVVIVLIDNTVRLAMFSNRFLIKTMQMVGATRWFISKPFDQRAVVNGLISGMVASAGLLFIKYVAELSVPELKALSSTASLFILIFSMIIGGILISVISTHRSVVKYLKLPIDDLY</sequence>
<dbReference type="Gene3D" id="3.30.70.3040">
    <property type="match status" value="1"/>
</dbReference>
<dbReference type="Pfam" id="PF02687">
    <property type="entry name" value="FtsX"/>
    <property type="match status" value="1"/>
</dbReference>
<evidence type="ECO:0000259" key="12">
    <source>
        <dbReference type="Pfam" id="PF02687"/>
    </source>
</evidence>
<keyword evidence="7 11" id="KW-1133">Transmembrane helix</keyword>
<evidence type="ECO:0000256" key="9">
    <source>
        <dbReference type="ARBA" id="ARBA00023306"/>
    </source>
</evidence>
<keyword evidence="15" id="KW-1185">Reference proteome</keyword>
<feature type="transmembrane region" description="Helical" evidence="11">
    <location>
        <begin position="12"/>
        <end position="33"/>
    </location>
</feature>
<evidence type="ECO:0000256" key="1">
    <source>
        <dbReference type="ARBA" id="ARBA00004651"/>
    </source>
</evidence>
<evidence type="ECO:0000256" key="3">
    <source>
        <dbReference type="ARBA" id="ARBA00021907"/>
    </source>
</evidence>
<name>A0ABP8MIX1_9BACT</name>
<dbReference type="Pfam" id="PF18075">
    <property type="entry name" value="FtsX_ECD"/>
    <property type="match status" value="1"/>
</dbReference>
<dbReference type="PANTHER" id="PTHR47755">
    <property type="entry name" value="CELL DIVISION PROTEIN FTSX"/>
    <property type="match status" value="1"/>
</dbReference>
<keyword evidence="5 10" id="KW-0132">Cell division</keyword>
<feature type="transmembrane region" description="Helical" evidence="11">
    <location>
        <begin position="216"/>
        <end position="234"/>
    </location>
</feature>
<dbReference type="Proteomes" id="UP001501410">
    <property type="component" value="Unassembled WGS sequence"/>
</dbReference>
<evidence type="ECO:0000313" key="15">
    <source>
        <dbReference type="Proteomes" id="UP001501410"/>
    </source>
</evidence>
<keyword evidence="4 10" id="KW-1003">Cell membrane</keyword>
<dbReference type="RefSeq" id="WP_344822575.1">
    <property type="nucleotide sequence ID" value="NZ_BAABEZ010000004.1"/>
</dbReference>
<evidence type="ECO:0000259" key="13">
    <source>
        <dbReference type="Pfam" id="PF18075"/>
    </source>
</evidence>
<dbReference type="EMBL" id="BAABEZ010000004">
    <property type="protein sequence ID" value="GAA4450357.1"/>
    <property type="molecule type" value="Genomic_DNA"/>
</dbReference>
<organism evidence="14 15">
    <name type="scientific">Rurimicrobium arvi</name>
    <dbReference type="NCBI Taxonomy" id="2049916"/>
    <lineage>
        <taxon>Bacteria</taxon>
        <taxon>Pseudomonadati</taxon>
        <taxon>Bacteroidota</taxon>
        <taxon>Chitinophagia</taxon>
        <taxon>Chitinophagales</taxon>
        <taxon>Chitinophagaceae</taxon>
        <taxon>Rurimicrobium</taxon>
    </lineage>
</organism>
<evidence type="ECO:0000256" key="8">
    <source>
        <dbReference type="ARBA" id="ARBA00023136"/>
    </source>
</evidence>
<feature type="transmembrane region" description="Helical" evidence="11">
    <location>
        <begin position="157"/>
        <end position="176"/>
    </location>
</feature>
<accession>A0ABP8MIX1</accession>
<dbReference type="InterPro" id="IPR003838">
    <property type="entry name" value="ABC3_permease_C"/>
</dbReference>
<reference evidence="15" key="1">
    <citation type="journal article" date="2019" name="Int. J. Syst. Evol. Microbiol.">
        <title>The Global Catalogue of Microorganisms (GCM) 10K type strain sequencing project: providing services to taxonomists for standard genome sequencing and annotation.</title>
        <authorList>
            <consortium name="The Broad Institute Genomics Platform"/>
            <consortium name="The Broad Institute Genome Sequencing Center for Infectious Disease"/>
            <person name="Wu L."/>
            <person name="Ma J."/>
        </authorList>
    </citation>
    <scope>NUCLEOTIDE SEQUENCE [LARGE SCALE GENOMIC DNA]</scope>
    <source>
        <strain evidence="15">JCM 31921</strain>
    </source>
</reference>
<keyword evidence="8 10" id="KW-0472">Membrane</keyword>
<evidence type="ECO:0000256" key="10">
    <source>
        <dbReference type="PIRNR" id="PIRNR003097"/>
    </source>
</evidence>
<evidence type="ECO:0000256" key="6">
    <source>
        <dbReference type="ARBA" id="ARBA00022692"/>
    </source>
</evidence>
<gene>
    <name evidence="14" type="ORF">GCM10023092_06050</name>
</gene>
<feature type="transmembrane region" description="Helical" evidence="11">
    <location>
        <begin position="246"/>
        <end position="268"/>
    </location>
</feature>
<feature type="domain" description="ABC3 transporter permease C-terminal" evidence="12">
    <location>
        <begin position="163"/>
        <end position="279"/>
    </location>
</feature>
<dbReference type="InterPro" id="IPR040690">
    <property type="entry name" value="FtsX_ECD"/>
</dbReference>
<comment type="similarity">
    <text evidence="2 10">Belongs to the ABC-4 integral membrane protein family. FtsX subfamily.</text>
</comment>
<dbReference type="InterPro" id="IPR004513">
    <property type="entry name" value="FtsX"/>
</dbReference>
<feature type="domain" description="FtsX extracellular" evidence="13">
    <location>
        <begin position="47"/>
        <end position="140"/>
    </location>
</feature>
<evidence type="ECO:0000256" key="7">
    <source>
        <dbReference type="ARBA" id="ARBA00022989"/>
    </source>
</evidence>
<keyword evidence="9 10" id="KW-0131">Cell cycle</keyword>
<evidence type="ECO:0000256" key="2">
    <source>
        <dbReference type="ARBA" id="ARBA00007379"/>
    </source>
</evidence>
<evidence type="ECO:0000256" key="5">
    <source>
        <dbReference type="ARBA" id="ARBA00022618"/>
    </source>
</evidence>
<proteinExistence type="inferred from homology"/>
<dbReference type="PIRSF" id="PIRSF003097">
    <property type="entry name" value="FtsX"/>
    <property type="match status" value="1"/>
</dbReference>
<evidence type="ECO:0000313" key="14">
    <source>
        <dbReference type="EMBL" id="GAA4450357.1"/>
    </source>
</evidence>
<evidence type="ECO:0000256" key="11">
    <source>
        <dbReference type="SAM" id="Phobius"/>
    </source>
</evidence>
<dbReference type="PANTHER" id="PTHR47755:SF1">
    <property type="entry name" value="CELL DIVISION PROTEIN FTSX"/>
    <property type="match status" value="1"/>
</dbReference>
<comment type="subcellular location">
    <subcellularLocation>
        <location evidence="1">Cell membrane</location>
        <topology evidence="1">Multi-pass membrane protein</topology>
    </subcellularLocation>
</comment>
<comment type="caution">
    <text evidence="14">The sequence shown here is derived from an EMBL/GenBank/DDBJ whole genome shotgun (WGS) entry which is preliminary data.</text>
</comment>
<keyword evidence="6 11" id="KW-0812">Transmembrane</keyword>
<evidence type="ECO:0000256" key="4">
    <source>
        <dbReference type="ARBA" id="ARBA00022475"/>
    </source>
</evidence>
<protein>
    <recommendedName>
        <fullName evidence="3 10">Cell division protein FtsX</fullName>
    </recommendedName>
</protein>